<sequence>MLKKYFNLVLGFVALTLVLVACNSLGSSKSSEASGPSKKDPTVIEYWYPNAETQGGKTVVELINKFNASQGKVVVKGVYNAGMYQGLMKNLQSAVAAGQSPALVQIGWSYREYFSNNFKYVEPQTIIDKYYPNDKNFLKEKYLSNILDLAVNNKGSQVGLPYSLSVPVLYLNMDILNKAGINPDDLKTWEAVAKASEKITQVTGKKGLYIAEAADTWNVQQMMESNGAKTLTNGKASFDSKEGIATYKFYQDLVKGGSALHIGIDQGQQAFVSGDVGMAHLTIGQRKNITQNSKFKAIAVPSPTFEGKELKVPAGGSLLAITADKAEEQKAAWEFEKFLYESDSVAAWTQGTGYLPETTDATNNKDLATLIEEDNMMGAAYSTLKNLISWAPFPGNSGLQAEQMLLDMRDRILGGGDVSTELKKTQDAINGLIK</sequence>
<dbReference type="PANTHER" id="PTHR43649">
    <property type="entry name" value="ARABINOSE-BINDING PROTEIN-RELATED"/>
    <property type="match status" value="1"/>
</dbReference>
<proteinExistence type="inferred from homology"/>
<organism evidence="5 6">
    <name type="scientific">Paenibacillus piri</name>
    <dbReference type="NCBI Taxonomy" id="2547395"/>
    <lineage>
        <taxon>Bacteria</taxon>
        <taxon>Bacillati</taxon>
        <taxon>Bacillota</taxon>
        <taxon>Bacilli</taxon>
        <taxon>Bacillales</taxon>
        <taxon>Paenibacillaceae</taxon>
        <taxon>Paenibacillus</taxon>
    </lineage>
</organism>
<keyword evidence="3" id="KW-0813">Transport</keyword>
<dbReference type="InterPro" id="IPR006059">
    <property type="entry name" value="SBP"/>
</dbReference>
<dbReference type="EMBL" id="SMRT01000010">
    <property type="protein sequence ID" value="TDF95475.1"/>
    <property type="molecule type" value="Genomic_DNA"/>
</dbReference>
<evidence type="ECO:0000256" key="3">
    <source>
        <dbReference type="ARBA" id="ARBA00022448"/>
    </source>
</evidence>
<dbReference type="Gene3D" id="3.40.190.10">
    <property type="entry name" value="Periplasmic binding protein-like II"/>
    <property type="match status" value="2"/>
</dbReference>
<dbReference type="Proteomes" id="UP000295636">
    <property type="component" value="Unassembled WGS sequence"/>
</dbReference>
<comment type="subcellular location">
    <subcellularLocation>
        <location evidence="1">Cell envelope</location>
    </subcellularLocation>
</comment>
<dbReference type="CDD" id="cd14748">
    <property type="entry name" value="PBP2_UgpB"/>
    <property type="match status" value="1"/>
</dbReference>
<name>A0A4R5KKV0_9BACL</name>
<dbReference type="PANTHER" id="PTHR43649:SF31">
    <property type="entry name" value="SN-GLYCEROL-3-PHOSPHATE-BINDING PERIPLASMIC PROTEIN UGPB"/>
    <property type="match status" value="1"/>
</dbReference>
<evidence type="ECO:0000256" key="4">
    <source>
        <dbReference type="ARBA" id="ARBA00022729"/>
    </source>
</evidence>
<dbReference type="InterPro" id="IPR050490">
    <property type="entry name" value="Bact_solute-bd_prot1"/>
</dbReference>
<dbReference type="OrthoDB" id="9795467at2"/>
<keyword evidence="6" id="KW-1185">Reference proteome</keyword>
<dbReference type="PROSITE" id="PS51257">
    <property type="entry name" value="PROKAR_LIPOPROTEIN"/>
    <property type="match status" value="1"/>
</dbReference>
<accession>A0A4R5KKV0</accession>
<dbReference type="GO" id="GO:0030313">
    <property type="term" value="C:cell envelope"/>
    <property type="evidence" value="ECO:0007669"/>
    <property type="project" value="UniProtKB-SubCell"/>
</dbReference>
<evidence type="ECO:0000256" key="1">
    <source>
        <dbReference type="ARBA" id="ARBA00004196"/>
    </source>
</evidence>
<protein>
    <submittedName>
        <fullName evidence="5">ABC transporter substrate-binding protein</fullName>
    </submittedName>
</protein>
<evidence type="ECO:0000313" key="6">
    <source>
        <dbReference type="Proteomes" id="UP000295636"/>
    </source>
</evidence>
<dbReference type="Pfam" id="PF13416">
    <property type="entry name" value="SBP_bac_8"/>
    <property type="match status" value="1"/>
</dbReference>
<keyword evidence="4" id="KW-0732">Signal</keyword>
<dbReference type="AlphaFoldDB" id="A0A4R5KKV0"/>
<comment type="caution">
    <text evidence="5">The sequence shown here is derived from an EMBL/GenBank/DDBJ whole genome shotgun (WGS) entry which is preliminary data.</text>
</comment>
<evidence type="ECO:0000256" key="2">
    <source>
        <dbReference type="ARBA" id="ARBA00008520"/>
    </source>
</evidence>
<dbReference type="SUPFAM" id="SSF53850">
    <property type="entry name" value="Periplasmic binding protein-like II"/>
    <property type="match status" value="1"/>
</dbReference>
<dbReference type="RefSeq" id="WP_133231527.1">
    <property type="nucleotide sequence ID" value="NZ_SMRT01000010.1"/>
</dbReference>
<reference evidence="5 6" key="1">
    <citation type="submission" date="2019-03" db="EMBL/GenBank/DDBJ databases">
        <title>This is whole genome sequence of Paenibacillus sp MS74 strain.</title>
        <authorList>
            <person name="Trinh H.N."/>
        </authorList>
    </citation>
    <scope>NUCLEOTIDE SEQUENCE [LARGE SCALE GENOMIC DNA]</scope>
    <source>
        <strain evidence="5 6">MS74</strain>
    </source>
</reference>
<comment type="similarity">
    <text evidence="2">Belongs to the bacterial solute-binding protein 1 family.</text>
</comment>
<evidence type="ECO:0000313" key="5">
    <source>
        <dbReference type="EMBL" id="TDF95475.1"/>
    </source>
</evidence>
<gene>
    <name evidence="5" type="ORF">E1757_20425</name>
</gene>